<evidence type="ECO:0000256" key="4">
    <source>
        <dbReference type="ARBA" id="ARBA00017099"/>
    </source>
</evidence>
<gene>
    <name evidence="8" type="primary">rfbD</name>
    <name evidence="8" type="ORF">FHP89_05705</name>
</gene>
<evidence type="ECO:0000256" key="1">
    <source>
        <dbReference type="ARBA" id="ARBA00004781"/>
    </source>
</evidence>
<dbReference type="AlphaFoldDB" id="A0A557RSJ1"/>
<dbReference type="InterPro" id="IPR036291">
    <property type="entry name" value="NAD(P)-bd_dom_sf"/>
</dbReference>
<evidence type="ECO:0000313" key="8">
    <source>
        <dbReference type="EMBL" id="TVO77979.1"/>
    </source>
</evidence>
<dbReference type="NCBIfam" id="TIGR01214">
    <property type="entry name" value="rmlD"/>
    <property type="match status" value="1"/>
</dbReference>
<dbReference type="GO" id="GO:0008831">
    <property type="term" value="F:dTDP-4-dehydrorhamnose reductase activity"/>
    <property type="evidence" value="ECO:0007669"/>
    <property type="project" value="UniProtKB-EC"/>
</dbReference>
<comment type="pathway">
    <text evidence="1 6">Carbohydrate biosynthesis; dTDP-L-rhamnose biosynthesis.</text>
</comment>
<evidence type="ECO:0000256" key="2">
    <source>
        <dbReference type="ARBA" id="ARBA00010944"/>
    </source>
</evidence>
<comment type="similarity">
    <text evidence="2 6">Belongs to the dTDP-4-dehydrorhamnose reductase family.</text>
</comment>
<protein>
    <recommendedName>
        <fullName evidence="4 6">dTDP-4-dehydrorhamnose reductase</fullName>
        <ecNumber evidence="3 6">1.1.1.133</ecNumber>
    </recommendedName>
</protein>
<keyword evidence="6" id="KW-0521">NADP</keyword>
<evidence type="ECO:0000256" key="5">
    <source>
        <dbReference type="ARBA" id="ARBA00048200"/>
    </source>
</evidence>
<evidence type="ECO:0000259" key="7">
    <source>
        <dbReference type="Pfam" id="PF04321"/>
    </source>
</evidence>
<dbReference type="NCBIfam" id="NF007440">
    <property type="entry name" value="PRK09987.1"/>
    <property type="match status" value="1"/>
</dbReference>
<accession>A0A557RSJ1</accession>
<dbReference type="Pfam" id="PF04321">
    <property type="entry name" value="RmlD_sub_bind"/>
    <property type="match status" value="1"/>
</dbReference>
<dbReference type="PANTHER" id="PTHR10491:SF4">
    <property type="entry name" value="METHIONINE ADENOSYLTRANSFERASE 2 SUBUNIT BETA"/>
    <property type="match status" value="1"/>
</dbReference>
<dbReference type="InterPro" id="IPR029903">
    <property type="entry name" value="RmlD-like-bd"/>
</dbReference>
<dbReference type="PANTHER" id="PTHR10491">
    <property type="entry name" value="DTDP-4-DEHYDRORHAMNOSE REDUCTASE"/>
    <property type="match status" value="1"/>
</dbReference>
<dbReference type="Gene3D" id="3.90.25.10">
    <property type="entry name" value="UDP-galactose 4-epimerase, domain 1"/>
    <property type="match status" value="1"/>
</dbReference>
<dbReference type="Proteomes" id="UP000318349">
    <property type="component" value="Unassembled WGS sequence"/>
</dbReference>
<dbReference type="InterPro" id="IPR005913">
    <property type="entry name" value="dTDP_dehydrorham_reduct"/>
</dbReference>
<comment type="caution">
    <text evidence="8">The sequence shown here is derived from an EMBL/GenBank/DDBJ whole genome shotgun (WGS) entry which is preliminary data.</text>
</comment>
<reference evidence="8 9" key="1">
    <citation type="submission" date="2019-07" db="EMBL/GenBank/DDBJ databases">
        <title>The pathways for chlorine oxyanion respiration interact through the shared metabolite chlorate.</title>
        <authorList>
            <person name="Barnum T.P."/>
            <person name="Cheng Y."/>
            <person name="Hill K.A."/>
            <person name="Lucas L.N."/>
            <person name="Carlson H.K."/>
            <person name="Coates J.D."/>
        </authorList>
    </citation>
    <scope>NUCLEOTIDE SEQUENCE [LARGE SCALE GENOMIC DNA]</scope>
    <source>
        <strain evidence="8 9">SFB-1</strain>
    </source>
</reference>
<dbReference type="EC" id="1.1.1.133" evidence="3 6"/>
<dbReference type="EMBL" id="VMNI01000006">
    <property type="protein sequence ID" value="TVO77979.1"/>
    <property type="molecule type" value="Genomic_DNA"/>
</dbReference>
<dbReference type="GO" id="GO:0005829">
    <property type="term" value="C:cytosol"/>
    <property type="evidence" value="ECO:0007669"/>
    <property type="project" value="TreeGrafter"/>
</dbReference>
<feature type="domain" description="RmlD-like substrate binding" evidence="7">
    <location>
        <begin position="1"/>
        <end position="294"/>
    </location>
</feature>
<proteinExistence type="inferred from homology"/>
<dbReference type="Gene3D" id="3.40.50.720">
    <property type="entry name" value="NAD(P)-binding Rossmann-like Domain"/>
    <property type="match status" value="1"/>
</dbReference>
<name>A0A557RSJ1_9RHOO</name>
<comment type="function">
    <text evidence="6">Catalyzes the reduction of dTDP-6-deoxy-L-lyxo-4-hexulose to yield dTDP-L-rhamnose.</text>
</comment>
<keyword evidence="6 8" id="KW-0560">Oxidoreductase</keyword>
<organism evidence="8 9">
    <name type="scientific">Denitromonas halophila</name>
    <dbReference type="NCBI Taxonomy" id="1629404"/>
    <lineage>
        <taxon>Bacteria</taxon>
        <taxon>Pseudomonadati</taxon>
        <taxon>Pseudomonadota</taxon>
        <taxon>Betaproteobacteria</taxon>
        <taxon>Rhodocyclales</taxon>
        <taxon>Zoogloeaceae</taxon>
        <taxon>Denitromonas</taxon>
    </lineage>
</organism>
<dbReference type="UniPathway" id="UPA00124"/>
<dbReference type="FunFam" id="3.40.50.720:FF:000159">
    <property type="entry name" value="dTDP-4-dehydrorhamnose reductase"/>
    <property type="match status" value="1"/>
</dbReference>
<dbReference type="CDD" id="cd05254">
    <property type="entry name" value="dTDP_HR_like_SDR_e"/>
    <property type="match status" value="1"/>
</dbReference>
<evidence type="ECO:0000256" key="6">
    <source>
        <dbReference type="RuleBase" id="RU364082"/>
    </source>
</evidence>
<sequence>MKLLVTGATGQVGWELARSLMPLGEVVALDRAACDLSDPQAAAAVVAGYAPDVIVNAAAYTAVDKAESESELAHRINAEAVGALADTARELGALLVHYSTDYVFDGRQATPYTETDATAPLNVYGASKLAGEAAIAASGCDHLILRTTWVYAARGQNFVATMLRLFAEREALRVVGDQHGAPTWARNIADATAGLICWAQTATAAGDPVQRTFNLSAAGETTWHGFAEEIHRLAVQRWPDHPWKLREIESIPTSAYPTPAARPHNSRLDSARLAEETRIVMPHWRDALLRCLEERIAP</sequence>
<evidence type="ECO:0000313" key="9">
    <source>
        <dbReference type="Proteomes" id="UP000318349"/>
    </source>
</evidence>
<evidence type="ECO:0000256" key="3">
    <source>
        <dbReference type="ARBA" id="ARBA00012929"/>
    </source>
</evidence>
<dbReference type="GO" id="GO:0019305">
    <property type="term" value="P:dTDP-rhamnose biosynthetic process"/>
    <property type="evidence" value="ECO:0007669"/>
    <property type="project" value="UniProtKB-UniPathway"/>
</dbReference>
<comment type="catalytic activity">
    <reaction evidence="5 6">
        <text>dTDP-beta-L-rhamnose + NADP(+) = dTDP-4-dehydro-beta-L-rhamnose + NADPH + H(+)</text>
        <dbReference type="Rhea" id="RHEA:21796"/>
        <dbReference type="ChEBI" id="CHEBI:15378"/>
        <dbReference type="ChEBI" id="CHEBI:57510"/>
        <dbReference type="ChEBI" id="CHEBI:57783"/>
        <dbReference type="ChEBI" id="CHEBI:58349"/>
        <dbReference type="ChEBI" id="CHEBI:62830"/>
        <dbReference type="EC" id="1.1.1.133"/>
    </reaction>
</comment>
<dbReference type="SUPFAM" id="SSF51735">
    <property type="entry name" value="NAD(P)-binding Rossmann-fold domains"/>
    <property type="match status" value="1"/>
</dbReference>
<comment type="cofactor">
    <cofactor evidence="6">
        <name>Mg(2+)</name>
        <dbReference type="ChEBI" id="CHEBI:18420"/>
    </cofactor>
    <text evidence="6">Binds 1 Mg(2+) ion per monomer.</text>
</comment>